<feature type="compositionally biased region" description="Gly residues" evidence="1">
    <location>
        <begin position="38"/>
        <end position="54"/>
    </location>
</feature>
<feature type="compositionally biased region" description="Polar residues" evidence="1">
    <location>
        <begin position="69"/>
        <end position="83"/>
    </location>
</feature>
<protein>
    <submittedName>
        <fullName evidence="2">Uncharacterized protein</fullName>
    </submittedName>
</protein>
<organism evidence="2 3">
    <name type="scientific">Coprinopsis cinerea (strain Okayama-7 / 130 / ATCC MYA-4618 / FGSC 9003)</name>
    <name type="common">Inky cap fungus</name>
    <name type="synonym">Hormographiella aspergillata</name>
    <dbReference type="NCBI Taxonomy" id="240176"/>
    <lineage>
        <taxon>Eukaryota</taxon>
        <taxon>Fungi</taxon>
        <taxon>Dikarya</taxon>
        <taxon>Basidiomycota</taxon>
        <taxon>Agaricomycotina</taxon>
        <taxon>Agaricomycetes</taxon>
        <taxon>Agaricomycetidae</taxon>
        <taxon>Agaricales</taxon>
        <taxon>Agaricineae</taxon>
        <taxon>Psathyrellaceae</taxon>
        <taxon>Coprinopsis</taxon>
    </lineage>
</organism>
<dbReference type="HOGENOM" id="CLU_2015155_0_0_1"/>
<comment type="caution">
    <text evidence="2">The sequence shown here is derived from an EMBL/GenBank/DDBJ whole genome shotgun (WGS) entry which is preliminary data.</text>
</comment>
<keyword evidence="3" id="KW-1185">Reference proteome</keyword>
<evidence type="ECO:0000313" key="2">
    <source>
        <dbReference type="EMBL" id="EFI27838.1"/>
    </source>
</evidence>
<evidence type="ECO:0000256" key="1">
    <source>
        <dbReference type="SAM" id="MobiDB-lite"/>
    </source>
</evidence>
<dbReference type="VEuPathDB" id="FungiDB:CC1G_14327"/>
<dbReference type="Proteomes" id="UP000001861">
    <property type="component" value="Unassembled WGS sequence"/>
</dbReference>
<sequence length="123" mass="13249">MVQSELALFAYAFLDWPLRHLSVFEGRRVELPPRFGRSGRGTRGGGGNGSGGSGNTARSGNAMGLGYRDTNTTSGRRMGNRTNGADVVEYSTVSSWKESAIMQEVARVVGSVETFKGCRIRDV</sequence>
<dbReference type="RefSeq" id="XP_002911332.1">
    <property type="nucleotide sequence ID" value="XM_002911286.1"/>
</dbReference>
<dbReference type="EMBL" id="AACS02000004">
    <property type="protein sequence ID" value="EFI27838.1"/>
    <property type="molecule type" value="Genomic_DNA"/>
</dbReference>
<proteinExistence type="predicted"/>
<evidence type="ECO:0000313" key="3">
    <source>
        <dbReference type="Proteomes" id="UP000001861"/>
    </source>
</evidence>
<dbReference type="AlphaFoldDB" id="D6RM63"/>
<feature type="region of interest" description="Disordered" evidence="1">
    <location>
        <begin position="32"/>
        <end position="83"/>
    </location>
</feature>
<accession>D6RM63</accession>
<dbReference type="InParanoid" id="D6RM63"/>
<name>D6RM63_COPC7</name>
<reference evidence="2 3" key="1">
    <citation type="journal article" date="2010" name="Proc. Natl. Acad. Sci. U.S.A.">
        <title>Insights into evolution of multicellular fungi from the assembled chromosomes of the mushroom Coprinopsis cinerea (Coprinus cinereus).</title>
        <authorList>
            <person name="Stajich J.E."/>
            <person name="Wilke S.K."/>
            <person name="Ahren D."/>
            <person name="Au C.H."/>
            <person name="Birren B.W."/>
            <person name="Borodovsky M."/>
            <person name="Burns C."/>
            <person name="Canback B."/>
            <person name="Casselton L.A."/>
            <person name="Cheng C.K."/>
            <person name="Deng J."/>
            <person name="Dietrich F.S."/>
            <person name="Fargo D.C."/>
            <person name="Farman M.L."/>
            <person name="Gathman A.C."/>
            <person name="Goldberg J."/>
            <person name="Guigo R."/>
            <person name="Hoegger P.J."/>
            <person name="Hooker J.B."/>
            <person name="Huggins A."/>
            <person name="James T.Y."/>
            <person name="Kamada T."/>
            <person name="Kilaru S."/>
            <person name="Kodira C."/>
            <person name="Kues U."/>
            <person name="Kupfer D."/>
            <person name="Kwan H.S."/>
            <person name="Lomsadze A."/>
            <person name="Li W."/>
            <person name="Lilly W.W."/>
            <person name="Ma L.J."/>
            <person name="Mackey A.J."/>
            <person name="Manning G."/>
            <person name="Martin F."/>
            <person name="Muraguchi H."/>
            <person name="Natvig D.O."/>
            <person name="Palmerini H."/>
            <person name="Ramesh M.A."/>
            <person name="Rehmeyer C.J."/>
            <person name="Roe B.A."/>
            <person name="Shenoy N."/>
            <person name="Stanke M."/>
            <person name="Ter-Hovhannisyan V."/>
            <person name="Tunlid A."/>
            <person name="Velagapudi R."/>
            <person name="Vision T.J."/>
            <person name="Zeng Q."/>
            <person name="Zolan M.E."/>
            <person name="Pukkila P.J."/>
        </authorList>
    </citation>
    <scope>NUCLEOTIDE SEQUENCE [LARGE SCALE GENOMIC DNA]</scope>
    <source>
        <strain evidence="3">Okayama-7 / 130 / ATCC MYA-4618 / FGSC 9003</strain>
    </source>
</reference>
<dbReference type="GeneID" id="9380281"/>
<gene>
    <name evidence="2" type="ORF">CC1G_14327</name>
</gene>
<dbReference type="KEGG" id="cci:CC1G_14327"/>